<keyword evidence="2" id="KW-1185">Reference proteome</keyword>
<evidence type="ECO:0000313" key="2">
    <source>
        <dbReference type="Proteomes" id="UP000552683"/>
    </source>
</evidence>
<dbReference type="RefSeq" id="WP_185898358.1">
    <property type="nucleotide sequence ID" value="NZ_JACLZK010000001.1"/>
</dbReference>
<dbReference type="Proteomes" id="UP000552683">
    <property type="component" value="Unassembled WGS sequence"/>
</dbReference>
<dbReference type="EMBL" id="JACLZK010000001">
    <property type="protein sequence ID" value="MBC2882797.1"/>
    <property type="molecule type" value="Genomic_DNA"/>
</dbReference>
<organism evidence="1 2">
    <name type="scientific">Campylobacter massiliensis</name>
    <dbReference type="NCBI Taxonomy" id="2762557"/>
    <lineage>
        <taxon>Bacteria</taxon>
        <taxon>Pseudomonadati</taxon>
        <taxon>Campylobacterota</taxon>
        <taxon>Epsilonproteobacteria</taxon>
        <taxon>Campylobacterales</taxon>
        <taxon>Campylobacteraceae</taxon>
        <taxon>Campylobacter</taxon>
    </lineage>
</organism>
<evidence type="ECO:0000313" key="1">
    <source>
        <dbReference type="EMBL" id="MBC2882797.1"/>
    </source>
</evidence>
<accession>A0A842J4R0</accession>
<dbReference type="Gene3D" id="3.30.530.20">
    <property type="match status" value="1"/>
</dbReference>
<dbReference type="SUPFAM" id="SSF55961">
    <property type="entry name" value="Bet v1-like"/>
    <property type="match status" value="1"/>
</dbReference>
<sequence length="170" mass="19623">MHQIVWPKGFVPRFADNFVSNEMIIKGLSLSDVWENLVNTAIWTKYYSNMADVGFYDQEGARLKENSRFKFKTFGFPIEAKITEFVPSFDGEPARIAWHGWNETKNKDERLDVIHAWLLEELPGGRVRILTQETQNGKPAVELAKTRPNPMLNGHQAWLDGLIEFSLKNK</sequence>
<reference evidence="1 2" key="1">
    <citation type="submission" date="2020-08" db="EMBL/GenBank/DDBJ databases">
        <title>Complete genome and description of Campylobacter massiliensis Marseille-Q3452 sp. nov.</title>
        <authorList>
            <person name="Antezack A."/>
        </authorList>
    </citation>
    <scope>NUCLEOTIDE SEQUENCE [LARGE SCALE GENOMIC DNA]</scope>
    <source>
        <strain evidence="1 2">Marseille-Q3452</strain>
    </source>
</reference>
<gene>
    <name evidence="1" type="ORF">H7R39_05920</name>
</gene>
<protein>
    <submittedName>
        <fullName evidence="1">SRPBCC domain-containing protein</fullName>
    </submittedName>
</protein>
<proteinExistence type="predicted"/>
<comment type="caution">
    <text evidence="1">The sequence shown here is derived from an EMBL/GenBank/DDBJ whole genome shotgun (WGS) entry which is preliminary data.</text>
</comment>
<dbReference type="AlphaFoldDB" id="A0A842J4R0"/>
<dbReference type="InterPro" id="IPR023393">
    <property type="entry name" value="START-like_dom_sf"/>
</dbReference>
<name>A0A842J4R0_9BACT</name>